<dbReference type="AlphaFoldDB" id="A0A3S4NRM1"/>
<dbReference type="EMBL" id="LR134289">
    <property type="protein sequence ID" value="VEE04835.1"/>
    <property type="molecule type" value="Genomic_DNA"/>
</dbReference>
<evidence type="ECO:0000313" key="1">
    <source>
        <dbReference type="EMBL" id="VEE04835.1"/>
    </source>
</evidence>
<proteinExistence type="predicted"/>
<accession>A0A3S4NRM1</accession>
<dbReference type="STRING" id="525257.HMPREF0204_14068"/>
<name>A0A3S4NRM1_CHRGE</name>
<sequence length="161" mass="18549">MTSIGFRVRSNNKIYYSIEEEDPDNNLTYRDISILHVPQSLNWPEALNFTRNTIIDIINLYEVKKAVIKINEYGSTYDKLMIQRTYIEGVLQEAIANSSVEKNKAGQISDIYHLLDIQKEDFKLYARGELNFINFPTEIGWGNLSLEERESILAANAALKL</sequence>
<dbReference type="RefSeq" id="WP_002979860.1">
    <property type="nucleotide sequence ID" value="NZ_CP068486.1"/>
</dbReference>
<dbReference type="KEGG" id="cgle:NCTC11432_00409"/>
<organism evidence="1 2">
    <name type="scientific">Chryseobacterium gleum</name>
    <name type="common">Flavobacterium gleum</name>
    <dbReference type="NCBI Taxonomy" id="250"/>
    <lineage>
        <taxon>Bacteria</taxon>
        <taxon>Pseudomonadati</taxon>
        <taxon>Bacteroidota</taxon>
        <taxon>Flavobacteriia</taxon>
        <taxon>Flavobacteriales</taxon>
        <taxon>Weeksellaceae</taxon>
        <taxon>Chryseobacterium group</taxon>
        <taxon>Chryseobacterium</taxon>
    </lineage>
</organism>
<reference evidence="1 2" key="1">
    <citation type="submission" date="2018-12" db="EMBL/GenBank/DDBJ databases">
        <authorList>
            <consortium name="Pathogen Informatics"/>
        </authorList>
    </citation>
    <scope>NUCLEOTIDE SEQUENCE [LARGE SCALE GENOMIC DNA]</scope>
    <source>
        <strain evidence="1 2">NCTC11432</strain>
    </source>
</reference>
<dbReference type="OrthoDB" id="7605362at2"/>
<evidence type="ECO:0000313" key="2">
    <source>
        <dbReference type="Proteomes" id="UP000279227"/>
    </source>
</evidence>
<dbReference type="Proteomes" id="UP000279227">
    <property type="component" value="Chromosome"/>
</dbReference>
<dbReference type="GeneID" id="93022417"/>
<gene>
    <name evidence="1" type="ORF">NCTC11432_00409</name>
</gene>
<protein>
    <submittedName>
        <fullName evidence="1">Uncharacterized protein</fullName>
    </submittedName>
</protein>